<protein>
    <submittedName>
        <fullName evidence="1">Uncharacterized protein</fullName>
    </submittedName>
</protein>
<sequence>MIKWLNTRFDNNSFYSLSAPNVIHMTLLRFYVGDKLLSKIITTSASEALFESDVERQL</sequence>
<reference evidence="1 2" key="1">
    <citation type="submission" date="2016-10" db="EMBL/GenBank/DDBJ databases">
        <authorList>
            <person name="de Groot N.N."/>
        </authorList>
    </citation>
    <scope>NUCLEOTIDE SEQUENCE [LARGE SCALE GENOMIC DNA]</scope>
    <source>
        <strain evidence="1">1</strain>
    </source>
</reference>
<dbReference type="Proteomes" id="UP000198729">
    <property type="component" value="Unassembled WGS sequence"/>
</dbReference>
<evidence type="ECO:0000313" key="1">
    <source>
        <dbReference type="EMBL" id="SCZ86283.1"/>
    </source>
</evidence>
<organism evidence="1 2">
    <name type="scientific">Nitrosomonas mobilis</name>
    <dbReference type="NCBI Taxonomy" id="51642"/>
    <lineage>
        <taxon>Bacteria</taxon>
        <taxon>Pseudomonadati</taxon>
        <taxon>Pseudomonadota</taxon>
        <taxon>Betaproteobacteria</taxon>
        <taxon>Nitrosomonadales</taxon>
        <taxon>Nitrosomonadaceae</taxon>
        <taxon>Nitrosomonas</taxon>
    </lineage>
</organism>
<dbReference type="EMBL" id="FMWO01000060">
    <property type="protein sequence ID" value="SCZ86283.1"/>
    <property type="molecule type" value="Genomic_DNA"/>
</dbReference>
<accession>A0A1G5SGF7</accession>
<gene>
    <name evidence="1" type="ORF">NSMM_510001</name>
</gene>
<proteinExistence type="predicted"/>
<dbReference type="AlphaFoldDB" id="A0A1G5SGF7"/>
<evidence type="ECO:0000313" key="2">
    <source>
        <dbReference type="Proteomes" id="UP000198729"/>
    </source>
</evidence>
<name>A0A1G5SGF7_9PROT</name>
<keyword evidence="2" id="KW-1185">Reference proteome</keyword>